<dbReference type="Proteomes" id="UP000235703">
    <property type="component" value="Unassembled WGS sequence"/>
</dbReference>
<dbReference type="EMBL" id="CP035810">
    <property type="protein sequence ID" value="QIN29945.1"/>
    <property type="molecule type" value="Genomic_DNA"/>
</dbReference>
<evidence type="ECO:0000313" key="18">
    <source>
        <dbReference type="Proteomes" id="UP000549517"/>
    </source>
</evidence>
<dbReference type="PANTHER" id="PTHR21631:SF3">
    <property type="entry name" value="BIFUNCTIONAL GLYOXYLATE CYCLE PROTEIN"/>
    <property type="match status" value="1"/>
</dbReference>
<feature type="binding site" evidence="11">
    <location>
        <position position="349"/>
    </location>
    <ligand>
        <name>substrate</name>
    </ligand>
</feature>
<dbReference type="CDD" id="cd00377">
    <property type="entry name" value="ICL_PEPM"/>
    <property type="match status" value="1"/>
</dbReference>
<reference evidence="13 18" key="3">
    <citation type="submission" date="2020-05" db="EMBL/GenBank/DDBJ databases">
        <title>MicrobeNet Type strains.</title>
        <authorList>
            <person name="Nicholson A.C."/>
        </authorList>
    </citation>
    <scope>NUCLEOTIDE SEQUENCE [LARGE SCALE GENOMIC DNA]</scope>
    <source>
        <strain evidence="13 18">CCUG 46604</strain>
    </source>
</reference>
<proteinExistence type="inferred from homology"/>
<evidence type="ECO:0000256" key="8">
    <source>
        <dbReference type="ARBA" id="ARBA00023531"/>
    </source>
</evidence>
<protein>
    <recommendedName>
        <fullName evidence="4 9">Isocitrate lyase</fullName>
        <ecNumber evidence="4 9">4.1.3.1</ecNumber>
    </recommendedName>
</protein>
<organism evidence="14 16">
    <name type="scientific">Brevibacterium luteolum</name>
    <dbReference type="NCBI Taxonomy" id="199591"/>
    <lineage>
        <taxon>Bacteria</taxon>
        <taxon>Bacillati</taxon>
        <taxon>Actinomycetota</taxon>
        <taxon>Actinomycetes</taxon>
        <taxon>Micrococcales</taxon>
        <taxon>Brevibacteriaceae</taxon>
        <taxon>Brevibacterium</taxon>
    </lineage>
</organism>
<evidence type="ECO:0000256" key="4">
    <source>
        <dbReference type="ARBA" id="ARBA00012909"/>
    </source>
</evidence>
<evidence type="ECO:0000256" key="5">
    <source>
        <dbReference type="ARBA" id="ARBA00022435"/>
    </source>
</evidence>
<evidence type="ECO:0000256" key="3">
    <source>
        <dbReference type="ARBA" id="ARBA00011881"/>
    </source>
</evidence>
<dbReference type="EMBL" id="JABEMC010000007">
    <property type="protein sequence ID" value="NNG79885.1"/>
    <property type="molecule type" value="Genomic_DNA"/>
</dbReference>
<dbReference type="PANTHER" id="PTHR21631">
    <property type="entry name" value="ISOCITRATE LYASE/MALATE SYNTHASE"/>
    <property type="match status" value="1"/>
</dbReference>
<gene>
    <name evidence="13" type="primary">aceA</name>
    <name evidence="14" type="ORF">CJ198_09095</name>
    <name evidence="15" type="ORF">EW640_12170</name>
    <name evidence="13" type="ORF">HLA91_10975</name>
</gene>
<feature type="binding site" evidence="11">
    <location>
        <begin position="93"/>
        <end position="95"/>
    </location>
    <ligand>
        <name>substrate</name>
    </ligand>
</feature>
<dbReference type="GO" id="GO:0004451">
    <property type="term" value="F:isocitrate lyase activity"/>
    <property type="evidence" value="ECO:0007669"/>
    <property type="project" value="UniProtKB-UniRule"/>
</dbReference>
<keyword evidence="7 14" id="KW-0456">Lyase</keyword>
<comment type="catalytic activity">
    <reaction evidence="8">
        <text>D-threo-isocitrate = glyoxylate + succinate</text>
        <dbReference type="Rhea" id="RHEA:13245"/>
        <dbReference type="ChEBI" id="CHEBI:15562"/>
        <dbReference type="ChEBI" id="CHEBI:30031"/>
        <dbReference type="ChEBI" id="CHEBI:36655"/>
        <dbReference type="EC" id="4.1.3.1"/>
    </reaction>
</comment>
<dbReference type="KEGG" id="blut:EW640_12170"/>
<evidence type="ECO:0000256" key="6">
    <source>
        <dbReference type="ARBA" id="ARBA00022532"/>
    </source>
</evidence>
<feature type="binding site" evidence="11">
    <location>
        <position position="230"/>
    </location>
    <ligand>
        <name>substrate</name>
    </ligand>
</feature>
<keyword evidence="12" id="KW-0479">Metal-binding</keyword>
<accession>A0A2N6PGZ2</accession>
<feature type="active site" description="Proton acceptor" evidence="10">
    <location>
        <position position="193"/>
    </location>
</feature>
<keyword evidence="16" id="KW-1185">Reference proteome</keyword>
<evidence type="ECO:0000256" key="12">
    <source>
        <dbReference type="PIRSR" id="PIRSR001362-3"/>
    </source>
</evidence>
<dbReference type="Pfam" id="PF00463">
    <property type="entry name" value="ICL"/>
    <property type="match status" value="2"/>
</dbReference>
<dbReference type="GeneID" id="86842099"/>
<dbReference type="EC" id="4.1.3.1" evidence="4 9"/>
<feature type="binding site" evidence="11">
    <location>
        <begin position="194"/>
        <end position="195"/>
    </location>
    <ligand>
        <name>substrate</name>
    </ligand>
</feature>
<dbReference type="PROSITE" id="PS00161">
    <property type="entry name" value="ISOCITRATE_LYASE"/>
    <property type="match status" value="1"/>
</dbReference>
<dbReference type="InterPro" id="IPR040442">
    <property type="entry name" value="Pyrv_kinase-like_dom_sf"/>
</dbReference>
<dbReference type="Gene3D" id="3.20.20.60">
    <property type="entry name" value="Phosphoenolpyruvate-binding domains"/>
    <property type="match status" value="1"/>
</dbReference>
<dbReference type="InterPro" id="IPR018523">
    <property type="entry name" value="Isocitrate_lyase_ph_CS"/>
</dbReference>
<keyword evidence="6" id="KW-0816">Tricarboxylic acid cycle</keyword>
<evidence type="ECO:0000313" key="15">
    <source>
        <dbReference type="EMBL" id="QIN29945.1"/>
    </source>
</evidence>
<evidence type="ECO:0000256" key="9">
    <source>
        <dbReference type="NCBIfam" id="TIGR01346"/>
    </source>
</evidence>
<dbReference type="GO" id="GO:0046872">
    <property type="term" value="F:metal ion binding"/>
    <property type="evidence" value="ECO:0007669"/>
    <property type="project" value="UniProtKB-KW"/>
</dbReference>
<evidence type="ECO:0000256" key="1">
    <source>
        <dbReference type="ARBA" id="ARBA00004793"/>
    </source>
</evidence>
<comment type="cofactor">
    <cofactor evidence="12">
        <name>Mg(2+)</name>
        <dbReference type="ChEBI" id="CHEBI:18420"/>
    </cofactor>
    <text evidence="12">Can also use Mn(2+) ion.</text>
</comment>
<keyword evidence="12" id="KW-0460">Magnesium</keyword>
<evidence type="ECO:0000256" key="11">
    <source>
        <dbReference type="PIRSR" id="PIRSR001362-2"/>
    </source>
</evidence>
<comment type="subunit">
    <text evidence="3">Homotetramer.</text>
</comment>
<dbReference type="GO" id="GO:0006099">
    <property type="term" value="P:tricarboxylic acid cycle"/>
    <property type="evidence" value="ECO:0007669"/>
    <property type="project" value="UniProtKB-UniRule"/>
</dbReference>
<dbReference type="InterPro" id="IPR039556">
    <property type="entry name" value="ICL/PEPM"/>
</dbReference>
<dbReference type="NCBIfam" id="TIGR01346">
    <property type="entry name" value="isocit_lyase"/>
    <property type="match status" value="1"/>
</dbReference>
<sequence>MAQDNQQNLHDVDALRREWASSPRWQGIARDYSPEDVVTLRGSVIEEHTLARRGAERLWDLLHSEDFVNALGALTGNQAVQQVKAGLKAIYLSGWQVAADANLASQTYPDQSIYPANSVPAVVRRINNALMRADQIERSEGISSVEDWLAPIVADAEAGFGGALNVYELMRGMIAAGASGVHFEDQLGSEKKCGHLGGKVLVPTAQHIRTLNAARLAADVENVPSLIIARTDAEAATLMTTDIDERDQKYLTGERSAEGYYKVTNGIEPCIDRGLAFAPYSDLLWMETSTPDLEVAKRFAEAIKSEYPDQMLAYNCSPSFNWKAHLDEDTIAKFQRELGAMGYKFQFITLAGFHALNYSMFDLAHGYAREQMKAYVELQEREFGSEDRGYTATKHQREVGTGYFDLVSTAINPESSTTALKDSTEAAQF</sequence>
<dbReference type="OrthoDB" id="8629576at2"/>
<dbReference type="RefSeq" id="WP_102162304.1">
    <property type="nucleotide sequence ID" value="NZ_BAAAKH010000005.1"/>
</dbReference>
<evidence type="ECO:0000256" key="2">
    <source>
        <dbReference type="ARBA" id="ARBA00005704"/>
    </source>
</evidence>
<dbReference type="FunFam" id="3.20.20.60:FF:000005">
    <property type="entry name" value="Isocitrate lyase"/>
    <property type="match status" value="1"/>
</dbReference>
<keyword evidence="5" id="KW-0329">Glyoxylate bypass</keyword>
<dbReference type="InterPro" id="IPR015813">
    <property type="entry name" value="Pyrv/PenolPyrv_kinase-like_dom"/>
</dbReference>
<evidence type="ECO:0000256" key="10">
    <source>
        <dbReference type="PIRSR" id="PIRSR001362-1"/>
    </source>
</evidence>
<comment type="pathway">
    <text evidence="1">Carbohydrate metabolism; glyoxylate cycle; (S)-malate from isocitrate: step 1/2.</text>
</comment>
<reference evidence="14 16" key="1">
    <citation type="submission" date="2017-09" db="EMBL/GenBank/DDBJ databases">
        <title>Bacterial strain isolated from the female urinary microbiota.</title>
        <authorList>
            <person name="Thomas-White K."/>
            <person name="Kumar N."/>
            <person name="Forster S."/>
            <person name="Putonti C."/>
            <person name="Lawley T."/>
            <person name="Wolfe A.J."/>
        </authorList>
    </citation>
    <scope>NUCLEOTIDE SEQUENCE [LARGE SCALE GENOMIC DNA]</scope>
    <source>
        <strain evidence="14 16">UMB0680</strain>
    </source>
</reference>
<dbReference type="Proteomes" id="UP000549517">
    <property type="component" value="Unassembled WGS sequence"/>
</dbReference>
<dbReference type="EMBL" id="PNFZ01000004">
    <property type="protein sequence ID" value="PMB97960.1"/>
    <property type="molecule type" value="Genomic_DNA"/>
</dbReference>
<comment type="similarity">
    <text evidence="2">Belongs to the isocitrate lyase/PEP mutase superfamily. Isocitrate lyase family.</text>
</comment>
<feature type="binding site" evidence="11">
    <location>
        <begin position="315"/>
        <end position="319"/>
    </location>
    <ligand>
        <name>substrate</name>
    </ligand>
</feature>
<dbReference type="SUPFAM" id="SSF51621">
    <property type="entry name" value="Phosphoenolpyruvate/pyruvate domain"/>
    <property type="match status" value="1"/>
</dbReference>
<dbReference type="Proteomes" id="UP000501518">
    <property type="component" value="Chromosome"/>
</dbReference>
<dbReference type="NCBIfam" id="NF011645">
    <property type="entry name" value="PRK15063.1"/>
    <property type="match status" value="1"/>
</dbReference>
<evidence type="ECO:0000313" key="14">
    <source>
        <dbReference type="EMBL" id="PMB97960.1"/>
    </source>
</evidence>
<dbReference type="AlphaFoldDB" id="A0A2N6PGZ2"/>
<reference evidence="15 17" key="2">
    <citation type="submission" date="2019-02" db="EMBL/GenBank/DDBJ databases">
        <title>Complete Genome Sequence and Methylome Analysis of Brevibacterium luteolum NEB1784.</title>
        <authorList>
            <person name="Fomenkov A."/>
            <person name="Roberts R.J."/>
        </authorList>
    </citation>
    <scope>NUCLEOTIDE SEQUENCE [LARGE SCALE GENOMIC DNA]</scope>
    <source>
        <strain evidence="15 17">NEB1784</strain>
    </source>
</reference>
<dbReference type="GO" id="GO:0006097">
    <property type="term" value="P:glyoxylate cycle"/>
    <property type="evidence" value="ECO:0007669"/>
    <property type="project" value="UniProtKB-KW"/>
</dbReference>
<name>A0A2N6PGZ2_9MICO</name>
<evidence type="ECO:0000313" key="16">
    <source>
        <dbReference type="Proteomes" id="UP000235703"/>
    </source>
</evidence>
<evidence type="ECO:0000313" key="13">
    <source>
        <dbReference type="EMBL" id="NNG79885.1"/>
    </source>
</evidence>
<feature type="binding site" evidence="12">
    <location>
        <position position="155"/>
    </location>
    <ligand>
        <name>Mg(2+)</name>
        <dbReference type="ChEBI" id="CHEBI:18420"/>
    </ligand>
</feature>
<evidence type="ECO:0000256" key="7">
    <source>
        <dbReference type="ARBA" id="ARBA00023239"/>
    </source>
</evidence>
<dbReference type="PIRSF" id="PIRSF001362">
    <property type="entry name" value="Isocit_lyase"/>
    <property type="match status" value="1"/>
</dbReference>
<dbReference type="InterPro" id="IPR006254">
    <property type="entry name" value="Isocitrate_lyase"/>
</dbReference>
<evidence type="ECO:0000313" key="17">
    <source>
        <dbReference type="Proteomes" id="UP000501518"/>
    </source>
</evidence>